<gene>
    <name evidence="2" type="ORF">DEA37_0002799</name>
</gene>
<keyword evidence="3" id="KW-1185">Reference proteome</keyword>
<dbReference type="GO" id="GO:0050801">
    <property type="term" value="P:monoatomic ion homeostasis"/>
    <property type="evidence" value="ECO:0007669"/>
    <property type="project" value="TreeGrafter"/>
</dbReference>
<dbReference type="GO" id="GO:0005886">
    <property type="term" value="C:plasma membrane"/>
    <property type="evidence" value="ECO:0007669"/>
    <property type="project" value="TreeGrafter"/>
</dbReference>
<feature type="domain" description="Band 3 cytoplasmic" evidence="1">
    <location>
        <begin position="1"/>
        <end position="95"/>
    </location>
</feature>
<evidence type="ECO:0000259" key="1">
    <source>
        <dbReference type="Pfam" id="PF07565"/>
    </source>
</evidence>
<dbReference type="GO" id="GO:0015701">
    <property type="term" value="P:bicarbonate transport"/>
    <property type="evidence" value="ECO:0007669"/>
    <property type="project" value="TreeGrafter"/>
</dbReference>
<feature type="non-terminal residue" evidence="2">
    <location>
        <position position="1"/>
    </location>
</feature>
<sequence length="251" mass="28678">VGVLPGLHKPLFVFVRLHRPLYASTLTGLKESSPVRFFLIFLGPKQRRLDYFEVGRVFAIMMVDKDFRKNAYNATCREHLLRGLRNFLDSTVVLPLMKDVTLHSLRAMHDQFRLFRRHRRLRATSAHIHQLTDSMKMNVYELSNKSPKDPLRQSQTSIDGSSVGPRNYVTIFYAITSVSHLSGDRVVQVAAATRRRWPGWPHDRQCASNRRVNGSAGLTCSLPLLTDYTVDGSPPASSYAPAERQCEQRRQ</sequence>
<dbReference type="AlphaFoldDB" id="A0A5J4NTG7"/>
<dbReference type="InterPro" id="IPR003020">
    <property type="entry name" value="HCO3_transpt_euk"/>
</dbReference>
<proteinExistence type="predicted"/>
<dbReference type="PANTHER" id="PTHR11453:SF47">
    <property type="entry name" value="ANION EXCHANGE PROTEIN"/>
    <property type="match status" value="1"/>
</dbReference>
<dbReference type="InterPro" id="IPR016152">
    <property type="entry name" value="PTrfase/Anion_transptr"/>
</dbReference>
<dbReference type="InterPro" id="IPR013769">
    <property type="entry name" value="Band3_cytoplasmic_dom"/>
</dbReference>
<dbReference type="Pfam" id="PF07565">
    <property type="entry name" value="Band_3_cyto"/>
    <property type="match status" value="1"/>
</dbReference>
<evidence type="ECO:0000313" key="3">
    <source>
        <dbReference type="Proteomes" id="UP000324629"/>
    </source>
</evidence>
<organism evidence="2 3">
    <name type="scientific">Paragonimus westermani</name>
    <dbReference type="NCBI Taxonomy" id="34504"/>
    <lineage>
        <taxon>Eukaryota</taxon>
        <taxon>Metazoa</taxon>
        <taxon>Spiralia</taxon>
        <taxon>Lophotrochozoa</taxon>
        <taxon>Platyhelminthes</taxon>
        <taxon>Trematoda</taxon>
        <taxon>Digenea</taxon>
        <taxon>Plagiorchiida</taxon>
        <taxon>Troglotremata</taxon>
        <taxon>Troglotrematidae</taxon>
        <taxon>Paragonimus</taxon>
    </lineage>
</organism>
<dbReference type="EMBL" id="QNGE01000889">
    <property type="protein sequence ID" value="KAA3678977.1"/>
    <property type="molecule type" value="Genomic_DNA"/>
</dbReference>
<dbReference type="GO" id="GO:0008509">
    <property type="term" value="F:monoatomic anion transmembrane transporter activity"/>
    <property type="evidence" value="ECO:0007669"/>
    <property type="project" value="InterPro"/>
</dbReference>
<reference evidence="2 3" key="1">
    <citation type="journal article" date="2019" name="Gigascience">
        <title>Whole-genome sequence of the oriental lung fluke Paragonimus westermani.</title>
        <authorList>
            <person name="Oey H."/>
            <person name="Zakrzewski M."/>
            <person name="Narain K."/>
            <person name="Devi K.R."/>
            <person name="Agatsuma T."/>
            <person name="Nawaratna S."/>
            <person name="Gobert G.N."/>
            <person name="Jones M.K."/>
            <person name="Ragan M.A."/>
            <person name="McManus D.P."/>
            <person name="Krause L."/>
        </authorList>
    </citation>
    <scope>NUCLEOTIDE SEQUENCE [LARGE SCALE GENOMIC DNA]</scope>
    <source>
        <strain evidence="2 3">IND2009</strain>
    </source>
</reference>
<comment type="caution">
    <text evidence="2">The sequence shown here is derived from an EMBL/GenBank/DDBJ whole genome shotgun (WGS) entry which is preliminary data.</text>
</comment>
<accession>A0A5J4NTG7</accession>
<dbReference type="Gene3D" id="3.40.930.10">
    <property type="entry name" value="Mannitol-specific EII, Chain A"/>
    <property type="match status" value="1"/>
</dbReference>
<dbReference type="PANTHER" id="PTHR11453">
    <property type="entry name" value="ANION EXCHANGE PROTEIN"/>
    <property type="match status" value="1"/>
</dbReference>
<name>A0A5J4NTG7_9TREM</name>
<dbReference type="SUPFAM" id="SSF55804">
    <property type="entry name" value="Phoshotransferase/anion transport protein"/>
    <property type="match status" value="1"/>
</dbReference>
<dbReference type="Proteomes" id="UP000324629">
    <property type="component" value="Unassembled WGS sequence"/>
</dbReference>
<protein>
    <recommendedName>
        <fullName evidence="1">Band 3 cytoplasmic domain-containing protein</fullName>
    </recommendedName>
</protein>
<dbReference type="GO" id="GO:0005452">
    <property type="term" value="F:solute:inorganic anion antiporter activity"/>
    <property type="evidence" value="ECO:0007669"/>
    <property type="project" value="InterPro"/>
</dbReference>
<evidence type="ECO:0000313" key="2">
    <source>
        <dbReference type="EMBL" id="KAA3678977.1"/>
    </source>
</evidence>